<feature type="domain" description="Virulence-associated protein E-like" evidence="1">
    <location>
        <begin position="106"/>
        <end position="336"/>
    </location>
</feature>
<evidence type="ECO:0000313" key="2">
    <source>
        <dbReference type="EMBL" id="SON49362.1"/>
    </source>
</evidence>
<dbReference type="OrthoDB" id="9763644at2"/>
<evidence type="ECO:0000259" key="1">
    <source>
        <dbReference type="Pfam" id="PF05272"/>
    </source>
</evidence>
<dbReference type="Pfam" id="PF05272">
    <property type="entry name" value="VapE-like_dom"/>
    <property type="match status" value="1"/>
</dbReference>
<name>A0A2N8ZBT1_9VIBR</name>
<dbReference type="PANTHER" id="PTHR34985:SF1">
    <property type="entry name" value="SLR0554 PROTEIN"/>
    <property type="match status" value="1"/>
</dbReference>
<protein>
    <submittedName>
        <fullName evidence="2">Virulence-associated E family protein</fullName>
    </submittedName>
</protein>
<sequence length="412" mass="45740">MPSDKQAPSFPHVNYTDSGKSIVLNTADNLKALLESAGYKAKFNKMTLETDIFVGSRCLGAPEIVRSELISLSSIHGLPKSAIDDHFNAVALDSSYHPVEEWLSGDWDGVARVDTVLSCIAAKNPVVAKIVLKCWLVGCVASLVKPNFKSKLVPVLQSGQSFKKTAFVERVANVQVGAFLEGAELNPDNKDSVLSVIRSWIVELGELERSTKNCQGALKAFISRACDTVRPPYGKTDIKKDRQTSLIATVNGTDFLKDETGNTRYAVIELIAETKMDLLNETLGWQYQETGELSLAEPNKLKQFWLEVKHLLVNENHAWMLSPTEQALVAAESEKYVDKGVWYNTLSDHLNTCEGKAREWMTTKQICEYLRIDFSKGNAVGKALSLLNKEEKIDKKLLNGTNQYCFPSVMPF</sequence>
<dbReference type="RefSeq" id="WP_102522036.1">
    <property type="nucleotide sequence ID" value="NZ_LT960611.1"/>
</dbReference>
<accession>A0A2N8ZBT1</accession>
<organism evidence="2 3">
    <name type="scientific">Vibrio tapetis subsp. tapetis</name>
    <dbReference type="NCBI Taxonomy" id="1671868"/>
    <lineage>
        <taxon>Bacteria</taxon>
        <taxon>Pseudomonadati</taxon>
        <taxon>Pseudomonadota</taxon>
        <taxon>Gammaproteobacteria</taxon>
        <taxon>Vibrionales</taxon>
        <taxon>Vibrionaceae</taxon>
        <taxon>Vibrio</taxon>
    </lineage>
</organism>
<dbReference type="InterPro" id="IPR007936">
    <property type="entry name" value="VapE-like_dom"/>
</dbReference>
<evidence type="ECO:0000313" key="3">
    <source>
        <dbReference type="Proteomes" id="UP000235828"/>
    </source>
</evidence>
<reference evidence="2 3" key="1">
    <citation type="submission" date="2017-10" db="EMBL/GenBank/DDBJ databases">
        <authorList>
            <person name="Banno H."/>
            <person name="Chua N.-H."/>
        </authorList>
    </citation>
    <scope>NUCLEOTIDE SEQUENCE [LARGE SCALE GENOMIC DNA]</scope>
    <source>
        <strain evidence="2">Vibrio tapetis CECT4600</strain>
    </source>
</reference>
<dbReference type="AlphaFoldDB" id="A0A2N8ZBT1"/>
<proteinExistence type="predicted"/>
<gene>
    <name evidence="2" type="ORF">VTAP4600_A1383</name>
</gene>
<dbReference type="KEGG" id="vta:A1383"/>
<keyword evidence="3" id="KW-1185">Reference proteome</keyword>
<dbReference type="EMBL" id="LT960611">
    <property type="protein sequence ID" value="SON49362.1"/>
    <property type="molecule type" value="Genomic_DNA"/>
</dbReference>
<dbReference type="PANTHER" id="PTHR34985">
    <property type="entry name" value="SLR0554 PROTEIN"/>
    <property type="match status" value="1"/>
</dbReference>
<dbReference type="Proteomes" id="UP000235828">
    <property type="component" value="Chromosome A"/>
</dbReference>